<dbReference type="Gene3D" id="2.130.10.10">
    <property type="entry name" value="YVTN repeat-like/Quinoprotein amine dehydrogenase"/>
    <property type="match status" value="1"/>
</dbReference>
<reference evidence="5 6" key="1">
    <citation type="journal article" date="2018" name="Sci. Rep.">
        <title>Comparative genomics provides insights into the lifestyle and reveals functional heterogeneity of dark septate endophytic fungi.</title>
        <authorList>
            <person name="Knapp D.G."/>
            <person name="Nemeth J.B."/>
            <person name="Barry K."/>
            <person name="Hainaut M."/>
            <person name="Henrissat B."/>
            <person name="Johnson J."/>
            <person name="Kuo A."/>
            <person name="Lim J.H.P."/>
            <person name="Lipzen A."/>
            <person name="Nolan M."/>
            <person name="Ohm R.A."/>
            <person name="Tamas L."/>
            <person name="Grigoriev I.V."/>
            <person name="Spatafora J.W."/>
            <person name="Nagy L.G."/>
            <person name="Kovacs G.M."/>
        </authorList>
    </citation>
    <scope>NUCLEOTIDE SEQUENCE [LARGE SCALE GENOMIC DNA]</scope>
    <source>
        <strain evidence="5 6">DSE2036</strain>
    </source>
</reference>
<dbReference type="Proteomes" id="UP000244855">
    <property type="component" value="Unassembled WGS sequence"/>
</dbReference>
<dbReference type="InterPro" id="IPR015943">
    <property type="entry name" value="WD40/YVTN_repeat-like_dom_sf"/>
</dbReference>
<dbReference type="PANTHER" id="PTHR22889:SF0">
    <property type="entry name" value="WD REPEAT-CONTAINING PROTEIN 89"/>
    <property type="match status" value="1"/>
</dbReference>
<evidence type="ECO:0000256" key="4">
    <source>
        <dbReference type="SAM" id="MobiDB-lite"/>
    </source>
</evidence>
<dbReference type="SMART" id="SM00320">
    <property type="entry name" value="WD40"/>
    <property type="match status" value="3"/>
</dbReference>
<keyword evidence="6" id="KW-1185">Reference proteome</keyword>
<evidence type="ECO:0000313" key="6">
    <source>
        <dbReference type="Proteomes" id="UP000244855"/>
    </source>
</evidence>
<dbReference type="PANTHER" id="PTHR22889">
    <property type="entry name" value="WD REPEAT-CONTAINING PROTEIN 89"/>
    <property type="match status" value="1"/>
</dbReference>
<feature type="region of interest" description="Disordered" evidence="4">
    <location>
        <begin position="356"/>
        <end position="400"/>
    </location>
</feature>
<dbReference type="InterPro" id="IPR001680">
    <property type="entry name" value="WD40_rpt"/>
</dbReference>
<name>A0A2V1DHA9_9PLEO</name>
<proteinExistence type="predicted"/>
<protein>
    <submittedName>
        <fullName evidence="5">WD40 repeat-like protein</fullName>
    </submittedName>
</protein>
<dbReference type="STRING" id="97972.A0A2V1DHA9"/>
<dbReference type="InterPro" id="IPR036322">
    <property type="entry name" value="WD40_repeat_dom_sf"/>
</dbReference>
<dbReference type="InterPro" id="IPR039328">
    <property type="entry name" value="WDR89"/>
</dbReference>
<gene>
    <name evidence="5" type="ORF">DM02DRAFT_533396</name>
</gene>
<keyword evidence="1 3" id="KW-0853">WD repeat</keyword>
<feature type="repeat" description="WD" evidence="3">
    <location>
        <begin position="161"/>
        <end position="203"/>
    </location>
</feature>
<evidence type="ECO:0000256" key="3">
    <source>
        <dbReference type="PROSITE-ProRule" id="PRU00221"/>
    </source>
</evidence>
<evidence type="ECO:0000313" key="5">
    <source>
        <dbReference type="EMBL" id="PVH97335.1"/>
    </source>
</evidence>
<dbReference type="SUPFAM" id="SSF50978">
    <property type="entry name" value="WD40 repeat-like"/>
    <property type="match status" value="1"/>
</dbReference>
<organism evidence="5 6">
    <name type="scientific">Periconia macrospinosa</name>
    <dbReference type="NCBI Taxonomy" id="97972"/>
    <lineage>
        <taxon>Eukaryota</taxon>
        <taxon>Fungi</taxon>
        <taxon>Dikarya</taxon>
        <taxon>Ascomycota</taxon>
        <taxon>Pezizomycotina</taxon>
        <taxon>Dothideomycetes</taxon>
        <taxon>Pleosporomycetidae</taxon>
        <taxon>Pleosporales</taxon>
        <taxon>Massarineae</taxon>
        <taxon>Periconiaceae</taxon>
        <taxon>Periconia</taxon>
    </lineage>
</organism>
<dbReference type="EMBL" id="KZ805438">
    <property type="protein sequence ID" value="PVH97335.1"/>
    <property type="molecule type" value="Genomic_DNA"/>
</dbReference>
<dbReference type="OrthoDB" id="25131at2759"/>
<dbReference type="AlphaFoldDB" id="A0A2V1DHA9"/>
<dbReference type="PROSITE" id="PS50082">
    <property type="entry name" value="WD_REPEATS_2"/>
    <property type="match status" value="1"/>
</dbReference>
<feature type="compositionally biased region" description="Basic residues" evidence="4">
    <location>
        <begin position="369"/>
        <end position="385"/>
    </location>
</feature>
<evidence type="ECO:0000256" key="2">
    <source>
        <dbReference type="ARBA" id="ARBA00022737"/>
    </source>
</evidence>
<evidence type="ECO:0000256" key="1">
    <source>
        <dbReference type="ARBA" id="ARBA00022574"/>
    </source>
</evidence>
<sequence>MAPTAWTPTRSSNLGLPPNSYIYKIISTAPRQDPLTYQQTGQLAVISSEDSLHFLDPESLSVSGVVQRVNDKVTCLERGNDQASNVVATAGRDGLVQYWDKRSRQKAMSVEIPHKLISSIVCSQATNFLAAGVENPNDGPNPSPIYIYDTRNLSSPHLSLVESHTDTVTNLQIHPSHPTLLLSSSTDGLINIFDTSKPDEDDALYQVINHRSAVAHAGFMFPGTDVYAMGTDETLSFYALQSAAEDVEEPAPKAYGDVRDVFGCEYLAKMHWVGSDAFVASGKHSSGELTLYPVRKNDQAGPLDYDCVQDNTMTLPGAHGEEVVRDLFTDVHTRTTYTCGEDGFVRAWQAPVGGEAAMDVDETSEQRAKSKSKDRKEKRKEKKEKRKGEEDGKKGRFAPY</sequence>
<keyword evidence="2" id="KW-0677">Repeat</keyword>
<accession>A0A2V1DHA9</accession>
<dbReference type="Pfam" id="PF00400">
    <property type="entry name" value="WD40"/>
    <property type="match status" value="1"/>
</dbReference>